<name>A0A317SEP3_9PEZI</name>
<gene>
    <name evidence="2" type="ORF">C7212DRAFT_347595</name>
</gene>
<dbReference type="AlphaFoldDB" id="A0A317SEP3"/>
<organism evidence="2 3">
    <name type="scientific">Tuber magnatum</name>
    <name type="common">white Piedmont truffle</name>
    <dbReference type="NCBI Taxonomy" id="42249"/>
    <lineage>
        <taxon>Eukaryota</taxon>
        <taxon>Fungi</taxon>
        <taxon>Dikarya</taxon>
        <taxon>Ascomycota</taxon>
        <taxon>Pezizomycotina</taxon>
        <taxon>Pezizomycetes</taxon>
        <taxon>Pezizales</taxon>
        <taxon>Tuberaceae</taxon>
        <taxon>Tuber</taxon>
    </lineage>
</organism>
<feature type="compositionally biased region" description="Polar residues" evidence="1">
    <location>
        <begin position="243"/>
        <end position="267"/>
    </location>
</feature>
<dbReference type="OrthoDB" id="5498262at2759"/>
<sequence length="305" mass="33960">MANEIYGRCRTAQVKPKLSLDSEAKSGYAIMIFWKKKNVRYINTDSTVGFATGLALNPIPKTVLDNRTYQSTIRTMGRYSKTPLRTENGKQELADELHTKFNKQLTCPNCFFYNINRGAFNKDWGGTSDFDGSAYRRFKCRSCPTCGRTIGVTEFLELCRQQLLEPAEVHVLATSCSSAPGSPTFIVGSVASSSLPKLRLPRQYLPSGRPIDIILIAKERLESKVFALERKVQKLLDGKPFQLSHSNTSDQGKWKQDSSTQSNKNSTGSGGVSAIERGTYEALGTSNQMDPPARNSPVFFWELSK</sequence>
<proteinExistence type="predicted"/>
<dbReference type="Proteomes" id="UP000246991">
    <property type="component" value="Unassembled WGS sequence"/>
</dbReference>
<evidence type="ECO:0000256" key="1">
    <source>
        <dbReference type="SAM" id="MobiDB-lite"/>
    </source>
</evidence>
<evidence type="ECO:0000313" key="3">
    <source>
        <dbReference type="Proteomes" id="UP000246991"/>
    </source>
</evidence>
<evidence type="ECO:0000313" key="2">
    <source>
        <dbReference type="EMBL" id="PWW72999.1"/>
    </source>
</evidence>
<comment type="caution">
    <text evidence="2">The sequence shown here is derived from an EMBL/GenBank/DDBJ whole genome shotgun (WGS) entry which is preliminary data.</text>
</comment>
<keyword evidence="3" id="KW-1185">Reference proteome</keyword>
<protein>
    <submittedName>
        <fullName evidence="2">Uncharacterized protein</fullName>
    </submittedName>
</protein>
<reference evidence="2 3" key="1">
    <citation type="submission" date="2018-03" db="EMBL/GenBank/DDBJ databases">
        <title>Genomes of Pezizomycetes fungi and the evolution of truffles.</title>
        <authorList>
            <person name="Murat C."/>
            <person name="Payen T."/>
            <person name="Noel B."/>
            <person name="Kuo A."/>
            <person name="Martin F.M."/>
        </authorList>
    </citation>
    <scope>NUCLEOTIDE SEQUENCE [LARGE SCALE GENOMIC DNA]</scope>
    <source>
        <strain evidence="2">091103-1</strain>
    </source>
</reference>
<accession>A0A317SEP3</accession>
<dbReference type="EMBL" id="PYWC01000089">
    <property type="protein sequence ID" value="PWW72999.1"/>
    <property type="molecule type" value="Genomic_DNA"/>
</dbReference>
<feature type="region of interest" description="Disordered" evidence="1">
    <location>
        <begin position="241"/>
        <end position="296"/>
    </location>
</feature>
<dbReference type="STRING" id="42249.A0A317SEP3"/>